<reference evidence="6" key="1">
    <citation type="submission" date="2020-07" db="EMBL/GenBank/DDBJ databases">
        <authorList>
            <person name="Lin J."/>
        </authorList>
    </citation>
    <scope>NUCLEOTIDE SEQUENCE</scope>
</reference>
<organism evidence="6">
    <name type="scientific">Ananas comosus var. bracteatus</name>
    <name type="common">red pineapple</name>
    <dbReference type="NCBI Taxonomy" id="296719"/>
    <lineage>
        <taxon>Eukaryota</taxon>
        <taxon>Viridiplantae</taxon>
        <taxon>Streptophyta</taxon>
        <taxon>Embryophyta</taxon>
        <taxon>Tracheophyta</taxon>
        <taxon>Spermatophyta</taxon>
        <taxon>Magnoliopsida</taxon>
        <taxon>Liliopsida</taxon>
        <taxon>Poales</taxon>
        <taxon>Bromeliaceae</taxon>
        <taxon>Bromelioideae</taxon>
        <taxon>Ananas</taxon>
    </lineage>
</organism>
<dbReference type="PANTHER" id="PTHR32258">
    <property type="entry name" value="PROTEIN NETWORKED 4A"/>
    <property type="match status" value="1"/>
</dbReference>
<dbReference type="InterPro" id="IPR051861">
    <property type="entry name" value="NET_actin-binding_domain"/>
</dbReference>
<name>A0A6V7PRC0_ANACO</name>
<feature type="compositionally biased region" description="Basic and acidic residues" evidence="4">
    <location>
        <begin position="157"/>
        <end position="168"/>
    </location>
</feature>
<dbReference type="AlphaFoldDB" id="A0A6V7PRC0"/>
<dbReference type="InterPro" id="IPR011684">
    <property type="entry name" value="NAB"/>
</dbReference>
<dbReference type="PROSITE" id="PS51774">
    <property type="entry name" value="NAB"/>
    <property type="match status" value="1"/>
</dbReference>
<feature type="coiled-coil region" evidence="3">
    <location>
        <begin position="175"/>
        <end position="202"/>
    </location>
</feature>
<evidence type="ECO:0000259" key="5">
    <source>
        <dbReference type="PROSITE" id="PS51774"/>
    </source>
</evidence>
<gene>
    <name evidence="6" type="ORF">CB5_LOCUS16601</name>
</gene>
<dbReference type="GO" id="GO:0003779">
    <property type="term" value="F:actin binding"/>
    <property type="evidence" value="ECO:0007669"/>
    <property type="project" value="InterPro"/>
</dbReference>
<feature type="domain" description="NAB" evidence="5">
    <location>
        <begin position="17"/>
        <end position="97"/>
    </location>
</feature>
<protein>
    <recommendedName>
        <fullName evidence="5">NAB domain-containing protein</fullName>
    </recommendedName>
</protein>
<dbReference type="EMBL" id="LR862151">
    <property type="protein sequence ID" value="CAD1833390.1"/>
    <property type="molecule type" value="Genomic_DNA"/>
</dbReference>
<evidence type="ECO:0000256" key="4">
    <source>
        <dbReference type="SAM" id="MobiDB-lite"/>
    </source>
</evidence>
<proteinExistence type="inferred from homology"/>
<feature type="compositionally biased region" description="Low complexity" evidence="4">
    <location>
        <begin position="121"/>
        <end position="133"/>
    </location>
</feature>
<evidence type="ECO:0000256" key="2">
    <source>
        <dbReference type="ARBA" id="ARBA00038006"/>
    </source>
</evidence>
<evidence type="ECO:0000256" key="3">
    <source>
        <dbReference type="SAM" id="Coils"/>
    </source>
</evidence>
<evidence type="ECO:0000313" key="6">
    <source>
        <dbReference type="EMBL" id="CAD1833390.1"/>
    </source>
</evidence>
<comment type="similarity">
    <text evidence="2">Belongs to the NET family.</text>
</comment>
<feature type="compositionally biased region" description="Acidic residues" evidence="4">
    <location>
        <begin position="134"/>
        <end position="150"/>
    </location>
</feature>
<evidence type="ECO:0000256" key="1">
    <source>
        <dbReference type="ARBA" id="ARBA00023054"/>
    </source>
</evidence>
<accession>A0A6V7PRC0</accession>
<feature type="region of interest" description="Disordered" evidence="4">
    <location>
        <begin position="118"/>
        <end position="175"/>
    </location>
</feature>
<sequence>MAAAAAAAAAAQEKIPQAWWFGSHYSSRQSPWLASTLSELEYKTKQMLNLVEADADSFAQRAEMYYKKRPLLLSMIEDFYRSHRSLAEQYDQLKSGGKMHHALFGPSYLDRSWSRKVSNNSSDGSSLFTSYSSDSDESEVDDPEQEETETECTLTDKSAKESESEQAKAMKGGELARMKEENAALRAELAEKDEEKREVIRQLTSSIDILKEENSYLRKCAKGSKKRNNLLEFKKLTKDILSGKLFGGYCKTQTTVVAL</sequence>
<keyword evidence="1 3" id="KW-0175">Coiled coil</keyword>
<dbReference type="PANTHER" id="PTHR32258:SF28">
    <property type="entry name" value="PROTEIN NETWORKED 3A-RELATED"/>
    <property type="match status" value="1"/>
</dbReference>
<dbReference type="Pfam" id="PF07765">
    <property type="entry name" value="KIP1"/>
    <property type="match status" value="1"/>
</dbReference>